<dbReference type="GO" id="GO:0000995">
    <property type="term" value="F:RNA polymerase III general transcription initiation factor activity"/>
    <property type="evidence" value="ECO:0007669"/>
    <property type="project" value="TreeGrafter"/>
</dbReference>
<evidence type="ECO:0000259" key="12">
    <source>
        <dbReference type="SMART" id="SM00385"/>
    </source>
</evidence>
<evidence type="ECO:0000256" key="11">
    <source>
        <dbReference type="SAM" id="MobiDB-lite"/>
    </source>
</evidence>
<evidence type="ECO:0000313" key="13">
    <source>
        <dbReference type="EMBL" id="SPQ97232.1"/>
    </source>
</evidence>
<dbReference type="Pfam" id="PF08271">
    <property type="entry name" value="Zn_Ribbon_TF"/>
    <property type="match status" value="1"/>
</dbReference>
<keyword evidence="4" id="KW-0863">Zinc-finger</keyword>
<evidence type="ECO:0000256" key="2">
    <source>
        <dbReference type="ARBA" id="ARBA00010857"/>
    </source>
</evidence>
<dbReference type="SUPFAM" id="SSF47954">
    <property type="entry name" value="Cyclin-like"/>
    <property type="match status" value="2"/>
</dbReference>
<dbReference type="Proteomes" id="UP000290189">
    <property type="component" value="Unassembled WGS sequence"/>
</dbReference>
<dbReference type="AlphaFoldDB" id="A0A3P3YAP5"/>
<dbReference type="Gene3D" id="1.20.5.650">
    <property type="entry name" value="Single helix bin"/>
    <property type="match status" value="1"/>
</dbReference>
<dbReference type="SMART" id="SM00385">
    <property type="entry name" value="CYCLIN"/>
    <property type="match status" value="2"/>
</dbReference>
<dbReference type="GO" id="GO:0008270">
    <property type="term" value="F:zinc ion binding"/>
    <property type="evidence" value="ECO:0007669"/>
    <property type="project" value="UniProtKB-KW"/>
</dbReference>
<evidence type="ECO:0000313" key="14">
    <source>
        <dbReference type="Proteomes" id="UP000290189"/>
    </source>
</evidence>
<organism evidence="13 14">
    <name type="scientific">Plasmodiophora brassicae</name>
    <name type="common">Clubroot disease agent</name>
    <dbReference type="NCBI Taxonomy" id="37360"/>
    <lineage>
        <taxon>Eukaryota</taxon>
        <taxon>Sar</taxon>
        <taxon>Rhizaria</taxon>
        <taxon>Endomyxa</taxon>
        <taxon>Phytomyxea</taxon>
        <taxon>Plasmodiophorida</taxon>
        <taxon>Plasmodiophoridae</taxon>
        <taxon>Plasmodiophora</taxon>
    </lineage>
</organism>
<protein>
    <recommendedName>
        <fullName evidence="10">B-related factor 1</fullName>
    </recommendedName>
</protein>
<dbReference type="InterPro" id="IPR036915">
    <property type="entry name" value="Cyclin-like_sf"/>
</dbReference>
<geneLocation type="mitochondrion" evidence="13"/>
<evidence type="ECO:0000256" key="4">
    <source>
        <dbReference type="ARBA" id="ARBA00022771"/>
    </source>
</evidence>
<accession>A0A3P3YAP5</accession>
<feature type="compositionally biased region" description="Acidic residues" evidence="11">
    <location>
        <begin position="510"/>
        <end position="530"/>
    </location>
</feature>
<dbReference type="InterPro" id="IPR013137">
    <property type="entry name" value="Znf_TFIIB"/>
</dbReference>
<feature type="compositionally biased region" description="Polar residues" evidence="11">
    <location>
        <begin position="351"/>
        <end position="362"/>
    </location>
</feature>
<dbReference type="CDD" id="cd20554">
    <property type="entry name" value="CYCLIN_TFIIIB90_rpt2"/>
    <property type="match status" value="1"/>
</dbReference>
<feature type="domain" description="Cyclin-like" evidence="12">
    <location>
        <begin position="89"/>
        <end position="170"/>
    </location>
</feature>
<evidence type="ECO:0000256" key="7">
    <source>
        <dbReference type="ARBA" id="ARBA00023159"/>
    </source>
</evidence>
<sequence>MPCHCGGTDIEYNQSRGDATCMSCGAVLSENQIVTDLSFVQDAAGSSSMVGQFVPASGPVPLGAGARQQRGGKLYTTESREVTIARGRARIQHVAMLLQMTRHHCEAANRLFMLAIQHNFIQGRKTDHVVAACLYIVCRREKTQHLLIDFSDVLQTNVFILGKTFMKFVRLLNISMPIIDPSLFVHRFAARLEFDDKTHLVAMTALRLVSRMRRDWMAVGRRPAGICGASLIIAARLHGFRRSQKEVGRIVKICEATLRKRILEFIETPSAYQTVSEFNATPDDFAAEMDPPSFRAAHRFVQRHEVKNVSSDDSEDAGAEDIDEDELQSEMQKVLNSNEMNELSRELAADVSQTPPVPSTTGGEPAASENAAASAESPTAAVFANKGTGDVDGSDDEEIDQMLLSVNEQASKEKVWLEINKEYLQQQEAKLKWEQEQLAMGIEPDSTRRRKRKRREVSAETPAEATMNALASTRQSSKINYDVLKDLFDSSTLLSSAAHPNTAAERDGAAVDEDDIVEDGDDVPDEVEDHEESRTLRQQLVGGDADRYDEDLGDYYDDDDE</sequence>
<feature type="compositionally biased region" description="Polar residues" evidence="11">
    <location>
        <begin position="329"/>
        <end position="341"/>
    </location>
</feature>
<keyword evidence="5" id="KW-0862">Zinc</keyword>
<evidence type="ECO:0000256" key="3">
    <source>
        <dbReference type="ARBA" id="ARBA00022723"/>
    </source>
</evidence>
<evidence type="ECO:0000256" key="1">
    <source>
        <dbReference type="ARBA" id="ARBA00004123"/>
    </source>
</evidence>
<gene>
    <name evidence="13" type="ORF">PLBR_LOCUS4447</name>
</gene>
<evidence type="ECO:0000256" key="6">
    <source>
        <dbReference type="ARBA" id="ARBA00023015"/>
    </source>
</evidence>
<keyword evidence="3" id="KW-0479">Metal-binding</keyword>
<dbReference type="PRINTS" id="PR00685">
    <property type="entry name" value="TIFACTORIIB"/>
</dbReference>
<dbReference type="Gene3D" id="1.10.472.10">
    <property type="entry name" value="Cyclin-like"/>
    <property type="match status" value="2"/>
</dbReference>
<feature type="compositionally biased region" description="Acidic residues" evidence="11">
    <location>
        <begin position="547"/>
        <end position="561"/>
    </location>
</feature>
<dbReference type="PANTHER" id="PTHR11618">
    <property type="entry name" value="TRANSCRIPTION INITIATION FACTOR IIB-RELATED"/>
    <property type="match status" value="1"/>
</dbReference>
<proteinExistence type="inferred from homology"/>
<dbReference type="GO" id="GO:0017025">
    <property type="term" value="F:TBP-class protein binding"/>
    <property type="evidence" value="ECO:0007669"/>
    <property type="project" value="InterPro"/>
</dbReference>
<feature type="region of interest" description="Disordered" evidence="11">
    <location>
        <begin position="495"/>
        <end position="561"/>
    </location>
</feature>
<dbReference type="EMBL" id="OVEO01000007">
    <property type="protein sequence ID" value="SPQ97232.1"/>
    <property type="molecule type" value="Genomic_DNA"/>
</dbReference>
<evidence type="ECO:0000256" key="10">
    <source>
        <dbReference type="ARBA" id="ARBA00031009"/>
    </source>
</evidence>
<dbReference type="FunFam" id="1.10.472.10:FF:000002">
    <property type="entry name" value="Transcription factor IIIB 90 kDa subunit"/>
    <property type="match status" value="1"/>
</dbReference>
<evidence type="ECO:0000256" key="8">
    <source>
        <dbReference type="ARBA" id="ARBA00023163"/>
    </source>
</evidence>
<dbReference type="GO" id="GO:0005634">
    <property type="term" value="C:nucleus"/>
    <property type="evidence" value="ECO:0007669"/>
    <property type="project" value="UniProtKB-SubCell"/>
</dbReference>
<dbReference type="PANTHER" id="PTHR11618:SF4">
    <property type="entry name" value="TRANSCRIPTION FACTOR IIIB 90 KDA SUBUNIT"/>
    <property type="match status" value="1"/>
</dbReference>
<keyword evidence="6" id="KW-0805">Transcription regulation</keyword>
<dbReference type="Pfam" id="PF07741">
    <property type="entry name" value="BRF1"/>
    <property type="match status" value="1"/>
</dbReference>
<dbReference type="Gene3D" id="2.20.25.10">
    <property type="match status" value="1"/>
</dbReference>
<comment type="similarity">
    <text evidence="2">Belongs to the TFIIB family.</text>
</comment>
<dbReference type="InterPro" id="IPR013150">
    <property type="entry name" value="TFIIB_cyclin"/>
</dbReference>
<name>A0A3P3YAP5_PLABS</name>
<comment type="subcellular location">
    <subcellularLocation>
        <location evidence="1">Nucleus</location>
    </subcellularLocation>
</comment>
<dbReference type="FunFam" id="1.10.472.10:FF:000007">
    <property type="entry name" value="Transcription factor IIIB 90 kDa subunit"/>
    <property type="match status" value="1"/>
</dbReference>
<feature type="compositionally biased region" description="Low complexity" evidence="11">
    <location>
        <begin position="364"/>
        <end position="381"/>
    </location>
</feature>
<dbReference type="InterPro" id="IPR011665">
    <property type="entry name" value="BRF1_TBP-bd_dom"/>
</dbReference>
<dbReference type="GO" id="GO:0001006">
    <property type="term" value="F:RNA polymerase III type 3 promoter sequence-specific DNA binding"/>
    <property type="evidence" value="ECO:0007669"/>
    <property type="project" value="TreeGrafter"/>
</dbReference>
<dbReference type="GO" id="GO:0097550">
    <property type="term" value="C:transcription preinitiation complex"/>
    <property type="evidence" value="ECO:0007669"/>
    <property type="project" value="TreeGrafter"/>
</dbReference>
<evidence type="ECO:0000256" key="9">
    <source>
        <dbReference type="ARBA" id="ARBA00023242"/>
    </source>
</evidence>
<feature type="region of interest" description="Disordered" evidence="11">
    <location>
        <begin position="305"/>
        <end position="381"/>
    </location>
</feature>
<dbReference type="GO" id="GO:0070897">
    <property type="term" value="P:transcription preinitiation complex assembly"/>
    <property type="evidence" value="ECO:0007669"/>
    <property type="project" value="InterPro"/>
</dbReference>
<dbReference type="InterPro" id="IPR000812">
    <property type="entry name" value="TFIIB"/>
</dbReference>
<feature type="compositionally biased region" description="Acidic residues" evidence="11">
    <location>
        <begin position="312"/>
        <end position="328"/>
    </location>
</feature>
<keyword evidence="9" id="KW-0539">Nucleus</keyword>
<feature type="domain" description="Cyclin-like" evidence="12">
    <location>
        <begin position="183"/>
        <end position="267"/>
    </location>
</feature>
<dbReference type="GO" id="GO:0000126">
    <property type="term" value="C:transcription factor TFIIIB complex"/>
    <property type="evidence" value="ECO:0007669"/>
    <property type="project" value="TreeGrafter"/>
</dbReference>
<feature type="region of interest" description="Disordered" evidence="11">
    <location>
        <begin position="442"/>
        <end position="471"/>
    </location>
</feature>
<evidence type="ECO:0000256" key="5">
    <source>
        <dbReference type="ARBA" id="ARBA00022833"/>
    </source>
</evidence>
<dbReference type="InterPro" id="IPR013763">
    <property type="entry name" value="Cyclin-like_dom"/>
</dbReference>
<dbReference type="CDD" id="cd20553">
    <property type="entry name" value="CYCLIN_TFIIIB90_rpt1"/>
    <property type="match status" value="1"/>
</dbReference>
<keyword evidence="7" id="KW-0010">Activator</keyword>
<keyword evidence="13" id="KW-0496">Mitochondrion</keyword>
<reference evidence="13 14" key="1">
    <citation type="submission" date="2018-03" db="EMBL/GenBank/DDBJ databases">
        <authorList>
            <person name="Fogelqvist J."/>
        </authorList>
    </citation>
    <scope>NUCLEOTIDE SEQUENCE [LARGE SCALE GENOMIC DNA]</scope>
</reference>
<dbReference type="SUPFAM" id="SSF57783">
    <property type="entry name" value="Zinc beta-ribbon"/>
    <property type="match status" value="1"/>
</dbReference>
<dbReference type="Pfam" id="PF00382">
    <property type="entry name" value="TFIIB"/>
    <property type="match status" value="2"/>
</dbReference>
<keyword evidence="8" id="KW-0804">Transcription</keyword>